<dbReference type="EMBL" id="CAJNOE010000851">
    <property type="protein sequence ID" value="CAF1346030.1"/>
    <property type="molecule type" value="Genomic_DNA"/>
</dbReference>
<dbReference type="SUPFAM" id="SSF52540">
    <property type="entry name" value="P-loop containing nucleoside triphosphate hydrolases"/>
    <property type="match status" value="1"/>
</dbReference>
<comment type="caution">
    <text evidence="5">The sequence shown here is derived from an EMBL/GenBank/DDBJ whole genome shotgun (WGS) entry which is preliminary data.</text>
</comment>
<dbReference type="PANTHER" id="PTHR11783">
    <property type="entry name" value="SULFOTRANSFERASE SULT"/>
    <property type="match status" value="1"/>
</dbReference>
<keyword evidence="2" id="KW-0808">Transferase</keyword>
<organism evidence="5 7">
    <name type="scientific">Adineta steineri</name>
    <dbReference type="NCBI Taxonomy" id="433720"/>
    <lineage>
        <taxon>Eukaryota</taxon>
        <taxon>Metazoa</taxon>
        <taxon>Spiralia</taxon>
        <taxon>Gnathifera</taxon>
        <taxon>Rotifera</taxon>
        <taxon>Eurotatoria</taxon>
        <taxon>Bdelloidea</taxon>
        <taxon>Adinetida</taxon>
        <taxon>Adinetidae</taxon>
        <taxon>Adineta</taxon>
    </lineage>
</organism>
<dbReference type="Pfam" id="PF00685">
    <property type="entry name" value="Sulfotransfer_1"/>
    <property type="match status" value="1"/>
</dbReference>
<keyword evidence="3" id="KW-0812">Transmembrane</keyword>
<evidence type="ECO:0000259" key="4">
    <source>
        <dbReference type="Pfam" id="PF00685"/>
    </source>
</evidence>
<gene>
    <name evidence="5" type="ORF">IZO911_LOCUS36503</name>
    <name evidence="6" type="ORF">KXQ929_LOCUS10044</name>
</gene>
<keyword evidence="3" id="KW-1133">Transmembrane helix</keyword>
<dbReference type="InterPro" id="IPR000863">
    <property type="entry name" value="Sulfotransferase_dom"/>
</dbReference>
<dbReference type="Proteomes" id="UP000663868">
    <property type="component" value="Unassembled WGS sequence"/>
</dbReference>
<dbReference type="AlphaFoldDB" id="A0A815GWV3"/>
<keyword evidence="3" id="KW-0472">Membrane</keyword>
<evidence type="ECO:0000313" key="7">
    <source>
        <dbReference type="Proteomes" id="UP000663860"/>
    </source>
</evidence>
<reference evidence="5" key="1">
    <citation type="submission" date="2021-02" db="EMBL/GenBank/DDBJ databases">
        <authorList>
            <person name="Nowell W R."/>
        </authorList>
    </citation>
    <scope>NUCLEOTIDE SEQUENCE</scope>
</reference>
<evidence type="ECO:0000313" key="6">
    <source>
        <dbReference type="EMBL" id="CAF3686517.1"/>
    </source>
</evidence>
<evidence type="ECO:0000256" key="3">
    <source>
        <dbReference type="SAM" id="Phobius"/>
    </source>
</evidence>
<dbReference type="GO" id="GO:0008146">
    <property type="term" value="F:sulfotransferase activity"/>
    <property type="evidence" value="ECO:0007669"/>
    <property type="project" value="InterPro"/>
</dbReference>
<feature type="transmembrane region" description="Helical" evidence="3">
    <location>
        <begin position="74"/>
        <end position="94"/>
    </location>
</feature>
<accession>A0A815GWV3</accession>
<evidence type="ECO:0000256" key="2">
    <source>
        <dbReference type="ARBA" id="ARBA00022679"/>
    </source>
</evidence>
<proteinExistence type="inferred from homology"/>
<sequence>MYFILSCIRSPSNRFIYRQFSISPTNRNLFKSLYNHFQHGQRAKKAAQERGIDLKNLTPEQKLKLQPILRLKSAFRVVNVIMGMMAVTAFIVWYKRRQTQYYIGKEINDELKPIWMDLKYFKHKGALIDNYLLPEQIVGKLNDIKKFEFKKTDCICSSFPKSGTTLIQEIVYLIQTNFDYDSAKQIDISERYSFLEWPTTNLKKLSSNSNEKTRFFKTHLPPKFFNETFPKAKVVYAYRNPKDVTVSYFHFLRSINIELKYSGPWNQFVQSFLIDEVYYGPWWKHVNDYHALNDQIFFVSYEDLLTNFRPTVRRLAAYLGKEKELTDEQLDKLEKWCSFDSMKNNSRVNYNWMKEWGFTNKNFSFLRKGVIGDWLNSFDVDQSRQYDTMVSSRISSSIPPFNYGISSEDQQRLYDYDSERRRSESSSK</sequence>
<evidence type="ECO:0000313" key="5">
    <source>
        <dbReference type="EMBL" id="CAF1346030.1"/>
    </source>
</evidence>
<feature type="domain" description="Sulfotransferase" evidence="4">
    <location>
        <begin position="152"/>
        <end position="391"/>
    </location>
</feature>
<name>A0A815GWV3_9BILA</name>
<dbReference type="InterPro" id="IPR027417">
    <property type="entry name" value="P-loop_NTPase"/>
</dbReference>
<protein>
    <recommendedName>
        <fullName evidence="4">Sulfotransferase domain-containing protein</fullName>
    </recommendedName>
</protein>
<dbReference type="Proteomes" id="UP000663860">
    <property type="component" value="Unassembled WGS sequence"/>
</dbReference>
<evidence type="ECO:0000256" key="1">
    <source>
        <dbReference type="ARBA" id="ARBA00005771"/>
    </source>
</evidence>
<dbReference type="EMBL" id="CAJOBB010000468">
    <property type="protein sequence ID" value="CAF3686517.1"/>
    <property type="molecule type" value="Genomic_DNA"/>
</dbReference>
<dbReference type="Gene3D" id="3.40.50.300">
    <property type="entry name" value="P-loop containing nucleotide triphosphate hydrolases"/>
    <property type="match status" value="1"/>
</dbReference>
<comment type="similarity">
    <text evidence="1">Belongs to the sulfotransferase 1 family.</text>
</comment>